<feature type="transmembrane region" description="Helical" evidence="7">
    <location>
        <begin position="416"/>
        <end position="437"/>
    </location>
</feature>
<evidence type="ECO:0000256" key="6">
    <source>
        <dbReference type="ARBA" id="ARBA00023136"/>
    </source>
</evidence>
<feature type="transmembrane region" description="Helical" evidence="7">
    <location>
        <begin position="181"/>
        <end position="200"/>
    </location>
</feature>
<evidence type="ECO:0000256" key="2">
    <source>
        <dbReference type="ARBA" id="ARBA00022448"/>
    </source>
</evidence>
<dbReference type="InterPro" id="IPR004841">
    <property type="entry name" value="AA-permease/SLC12A_dom"/>
</dbReference>
<feature type="transmembrane region" description="Helical" evidence="7">
    <location>
        <begin position="673"/>
        <end position="698"/>
    </location>
</feature>
<dbReference type="Proteomes" id="UP000037751">
    <property type="component" value="Unassembled WGS sequence"/>
</dbReference>
<feature type="transmembrane region" description="Helical" evidence="7">
    <location>
        <begin position="598"/>
        <end position="619"/>
    </location>
</feature>
<feature type="transmembrane region" description="Helical" evidence="7">
    <location>
        <begin position="1264"/>
        <end position="1284"/>
    </location>
</feature>
<feature type="transmembrane region" description="Helical" evidence="7">
    <location>
        <begin position="1700"/>
        <end position="1721"/>
    </location>
</feature>
<feature type="transmembrane region" description="Helical" evidence="7">
    <location>
        <begin position="625"/>
        <end position="652"/>
    </location>
</feature>
<comment type="subcellular location">
    <subcellularLocation>
        <location evidence="1">Membrane</location>
        <topology evidence="1">Multi-pass membrane protein</topology>
    </subcellularLocation>
</comment>
<feature type="transmembrane region" description="Helical" evidence="7">
    <location>
        <begin position="345"/>
        <end position="370"/>
    </location>
</feature>
<feature type="transmembrane region" description="Helical" evidence="7">
    <location>
        <begin position="740"/>
        <end position="759"/>
    </location>
</feature>
<dbReference type="RefSeq" id="XP_017990803.1">
    <property type="nucleotide sequence ID" value="XM_018135993.1"/>
</dbReference>
<feature type="transmembrane region" description="Helical" evidence="7">
    <location>
        <begin position="1351"/>
        <end position="1376"/>
    </location>
</feature>
<evidence type="ECO:0000256" key="3">
    <source>
        <dbReference type="ARBA" id="ARBA00022692"/>
    </source>
</evidence>
<feature type="transmembrane region" description="Helical" evidence="7">
    <location>
        <begin position="458"/>
        <end position="480"/>
    </location>
</feature>
<keyword evidence="2" id="KW-0813">Transport</keyword>
<evidence type="ECO:0000256" key="4">
    <source>
        <dbReference type="ARBA" id="ARBA00022970"/>
    </source>
</evidence>
<feature type="transmembrane region" description="Helical" evidence="7">
    <location>
        <begin position="212"/>
        <end position="230"/>
    </location>
</feature>
<protein>
    <submittedName>
        <fullName evidence="9">Amino acid permease</fullName>
    </submittedName>
</protein>
<proteinExistence type="predicted"/>
<keyword evidence="10" id="KW-1185">Reference proteome</keyword>
<evidence type="ECO:0000256" key="5">
    <source>
        <dbReference type="ARBA" id="ARBA00022989"/>
    </source>
</evidence>
<feature type="transmembrane region" description="Helical" evidence="7">
    <location>
        <begin position="250"/>
        <end position="270"/>
    </location>
</feature>
<dbReference type="PANTHER" id="PTHR43341">
    <property type="entry name" value="AMINO ACID PERMEASE"/>
    <property type="match status" value="1"/>
</dbReference>
<feature type="domain" description="Amino acid permease/ SLC12A" evidence="8">
    <location>
        <begin position="1618"/>
        <end position="2078"/>
    </location>
</feature>
<dbReference type="STRING" id="77020.A0A0M8MT97"/>
<dbReference type="GeneID" id="28727868"/>
<feature type="transmembrane region" description="Helical" evidence="7">
    <location>
        <begin position="1305"/>
        <end position="1326"/>
    </location>
</feature>
<organism evidence="9 10">
    <name type="scientific">Malassezia pachydermatis</name>
    <dbReference type="NCBI Taxonomy" id="77020"/>
    <lineage>
        <taxon>Eukaryota</taxon>
        <taxon>Fungi</taxon>
        <taxon>Dikarya</taxon>
        <taxon>Basidiomycota</taxon>
        <taxon>Ustilaginomycotina</taxon>
        <taxon>Malasseziomycetes</taxon>
        <taxon>Malasseziales</taxon>
        <taxon>Malasseziaceae</taxon>
        <taxon>Malassezia</taxon>
    </lineage>
</organism>
<feature type="transmembrane region" description="Helical" evidence="7">
    <location>
        <begin position="1802"/>
        <end position="1822"/>
    </location>
</feature>
<feature type="domain" description="Amino acid permease/ SLC12A" evidence="8">
    <location>
        <begin position="1080"/>
        <end position="1538"/>
    </location>
</feature>
<feature type="transmembrane region" description="Helical" evidence="7">
    <location>
        <begin position="820"/>
        <end position="839"/>
    </location>
</feature>
<dbReference type="Pfam" id="PF00324">
    <property type="entry name" value="AA_permease"/>
    <property type="match status" value="4"/>
</dbReference>
<evidence type="ECO:0000256" key="1">
    <source>
        <dbReference type="ARBA" id="ARBA00004141"/>
    </source>
</evidence>
<feature type="transmembrane region" description="Helical" evidence="7">
    <location>
        <begin position="1188"/>
        <end position="1210"/>
    </location>
</feature>
<dbReference type="VEuPathDB" id="FungiDB:Malapachy_1489"/>
<feature type="transmembrane region" description="Helical" evidence="7">
    <location>
        <begin position="391"/>
        <end position="410"/>
    </location>
</feature>
<feature type="transmembrane region" description="Helical" evidence="7">
    <location>
        <begin position="920"/>
        <end position="938"/>
    </location>
</feature>
<feature type="transmembrane region" description="Helical" evidence="7">
    <location>
        <begin position="1110"/>
        <end position="1136"/>
    </location>
</feature>
<accession>A0A0M8MT97</accession>
<feature type="transmembrane region" description="Helical" evidence="7">
    <location>
        <begin position="1222"/>
        <end position="1244"/>
    </location>
</feature>
<dbReference type="InterPro" id="IPR004840">
    <property type="entry name" value="Amino_acid_permease_CS"/>
</dbReference>
<feature type="transmembrane region" description="Helical" evidence="7">
    <location>
        <begin position="1428"/>
        <end position="1454"/>
    </location>
</feature>
<dbReference type="PANTHER" id="PTHR43341:SF1">
    <property type="entry name" value="GENERAL AMINO-ACID PERMEASE GAP1"/>
    <property type="match status" value="1"/>
</dbReference>
<dbReference type="GO" id="GO:0016020">
    <property type="term" value="C:membrane"/>
    <property type="evidence" value="ECO:0007669"/>
    <property type="project" value="UniProtKB-SubCell"/>
</dbReference>
<feature type="transmembrane region" description="Helical" evidence="7">
    <location>
        <begin position="1760"/>
        <end position="1782"/>
    </location>
</feature>
<dbReference type="GO" id="GO:0015171">
    <property type="term" value="F:amino acid transmembrane transporter activity"/>
    <property type="evidence" value="ECO:0007669"/>
    <property type="project" value="TreeGrafter"/>
</dbReference>
<feature type="transmembrane region" description="Helical" evidence="7">
    <location>
        <begin position="1515"/>
        <end position="1535"/>
    </location>
</feature>
<feature type="transmembrane region" description="Helical" evidence="7">
    <location>
        <begin position="151"/>
        <end position="169"/>
    </location>
</feature>
<feature type="transmembrane region" description="Helical" evidence="7">
    <location>
        <begin position="2054"/>
        <end position="2073"/>
    </location>
</feature>
<feature type="transmembrane region" description="Helical" evidence="7">
    <location>
        <begin position="500"/>
        <end position="520"/>
    </location>
</feature>
<dbReference type="FunFam" id="1.20.1740.10:FF:000006">
    <property type="entry name" value="General amino acid permease"/>
    <property type="match status" value="1"/>
</dbReference>
<feature type="transmembrane region" description="Helical" evidence="7">
    <location>
        <begin position="779"/>
        <end position="799"/>
    </location>
</feature>
<feature type="transmembrane region" description="Helical" evidence="7">
    <location>
        <begin position="1944"/>
        <end position="1964"/>
    </location>
</feature>
<keyword evidence="5 7" id="KW-1133">Transmembrane helix</keyword>
<evidence type="ECO:0000313" key="9">
    <source>
        <dbReference type="EMBL" id="KOS13171.1"/>
    </source>
</evidence>
<gene>
    <name evidence="9" type="ORF">Malapachy_1489</name>
</gene>
<evidence type="ECO:0000259" key="8">
    <source>
        <dbReference type="Pfam" id="PF00324"/>
    </source>
</evidence>
<feature type="transmembrane region" description="Helical" evidence="7">
    <location>
        <begin position="291"/>
        <end position="310"/>
    </location>
</feature>
<feature type="transmembrane region" description="Helical" evidence="7">
    <location>
        <begin position="989"/>
        <end position="1011"/>
    </location>
</feature>
<evidence type="ECO:0000256" key="7">
    <source>
        <dbReference type="SAM" id="Phobius"/>
    </source>
</evidence>
<feature type="transmembrane region" description="Helical" evidence="7">
    <location>
        <begin position="1148"/>
        <end position="1168"/>
    </location>
</feature>
<feature type="transmembrane region" description="Helical" evidence="7">
    <location>
        <begin position="710"/>
        <end position="728"/>
    </location>
</feature>
<feature type="domain" description="Amino acid permease/ SLC12A" evidence="8">
    <location>
        <begin position="66"/>
        <end position="528"/>
    </location>
</feature>
<dbReference type="EMBL" id="LGAV01000007">
    <property type="protein sequence ID" value="KOS13171.1"/>
    <property type="molecule type" value="Genomic_DNA"/>
</dbReference>
<evidence type="ECO:0000313" key="10">
    <source>
        <dbReference type="Proteomes" id="UP000037751"/>
    </source>
</evidence>
<feature type="transmembrane region" description="Helical" evidence="7">
    <location>
        <begin position="1970"/>
        <end position="1993"/>
    </location>
</feature>
<comment type="caution">
    <text evidence="9">The sequence shown here is derived from an EMBL/GenBank/DDBJ whole genome shotgun (WGS) entry which is preliminary data.</text>
</comment>
<keyword evidence="4" id="KW-0029">Amino-acid transport</keyword>
<feature type="transmembrane region" description="Helical" evidence="7">
    <location>
        <begin position="873"/>
        <end position="893"/>
    </location>
</feature>
<dbReference type="Gene3D" id="1.20.1740.10">
    <property type="entry name" value="Amino acid/polyamine transporter I"/>
    <property type="match status" value="4"/>
</dbReference>
<name>A0A0M8MT97_9BASI</name>
<feature type="domain" description="Amino acid permease/ SLC12A" evidence="8">
    <location>
        <begin position="595"/>
        <end position="1055"/>
    </location>
</feature>
<feature type="transmembrane region" description="Helical" evidence="7">
    <location>
        <begin position="1648"/>
        <end position="1679"/>
    </location>
</feature>
<feature type="transmembrane region" description="Helical" evidence="7">
    <location>
        <begin position="1474"/>
        <end position="1495"/>
    </location>
</feature>
<feature type="transmembrane region" description="Helical" evidence="7">
    <location>
        <begin position="1404"/>
        <end position="1422"/>
    </location>
</feature>
<feature type="transmembrane region" description="Helical" evidence="7">
    <location>
        <begin position="1031"/>
        <end position="1052"/>
    </location>
</feature>
<feature type="transmembrane region" description="Helical" evidence="7">
    <location>
        <begin position="1843"/>
        <end position="1864"/>
    </location>
</feature>
<keyword evidence="3 7" id="KW-0812">Transmembrane</keyword>
<feature type="transmembrane region" description="Helical" evidence="7">
    <location>
        <begin position="66"/>
        <end position="84"/>
    </location>
</feature>
<feature type="transmembrane region" description="Helical" evidence="7">
    <location>
        <begin position="1078"/>
        <end position="1104"/>
    </location>
</feature>
<feature type="transmembrane region" description="Helical" evidence="7">
    <location>
        <begin position="944"/>
        <end position="968"/>
    </location>
</feature>
<dbReference type="InterPro" id="IPR050524">
    <property type="entry name" value="APC_YAT"/>
</dbReference>
<reference evidence="9 10" key="1">
    <citation type="submission" date="2015-07" db="EMBL/GenBank/DDBJ databases">
        <title>Draft Genome Sequence of Malassezia furfur CBS1878 and Malassezia pachydermatis CBS1879.</title>
        <authorList>
            <person name="Triana S."/>
            <person name="Ohm R."/>
            <person name="Gonzalez A."/>
            <person name="DeCock H."/>
            <person name="Restrepo S."/>
            <person name="Celis A."/>
        </authorList>
    </citation>
    <scope>NUCLEOTIDE SEQUENCE [LARGE SCALE GENOMIC DNA]</scope>
    <source>
        <strain evidence="9 10">CBS 1879</strain>
    </source>
</reference>
<feature type="transmembrane region" description="Helical" evidence="7">
    <location>
        <begin position="1619"/>
        <end position="1636"/>
    </location>
</feature>
<keyword evidence="6 7" id="KW-0472">Membrane</keyword>
<dbReference type="FunFam" id="1.20.1740.10:FF:000017">
    <property type="entry name" value="Amino acid permease"/>
    <property type="match status" value="3"/>
</dbReference>
<feature type="transmembrane region" description="Helical" evidence="7">
    <location>
        <begin position="2014"/>
        <end position="2042"/>
    </location>
</feature>
<sequence>MGYFQNFIDSFKPAVVDDLVYHIPENTKPEDYDAAIGGDKHSVYAQSASAVDLKSRPLRKNLKSRHLAFIALGGGIGTGLFIGSGSTLSTGGPGSIIIDYTLMGIMILTVLFALGELGSMYPVPGAFAEYSSRFIDPALGFAIGYNYMMQWLATFPLEFVAATLVIGFWNEPEVVPKGAIIAIFWVFIILVNLFGARGYAEVEFTATSIKMITLVGFIICAIVIDCGGTPSGHYLGAGTWYKPGAFNNSFKGFCSVFTTAAFAFSGTEVVGLAAAESSNPRKFLPRACKLVVYRVVIFYALTLFMLTLIVPSDYPGLHGKNAYDPNTSPFVLAIRIGGIKSLPSIVNAVIFLSALSVANSSVFAASRTFHALAMQGKAPKIFSYVDREGRPLFAVMLCLLFGLLGFLIYSTSEAEVFDWLIGISGLSVLFTWASVCASHIRFRAAWKRQGHTLEEIPWVSPLGTIGSWIGIAFNTLVVISQFYVSAFPIDEGTYRSTDRAYHFFLGMISLPIFLTSYVSYKVIKRTKFIRLEDIDLVSGRREKESVEVLEQERAEMRKLVGVDVFTSSMAIKNEEGEIEIVPEKAALKRALKGRHIQFIALGGSIGTGLFIGSGFNLYTGGPGSLMVAYIIVAVMMITTIFGLGEMAAALPVEGSFTTYSIRFIDPSWGFSMGWVYFLQWLVTFPLEATAATMIISFWDKDEVVPRGVWIAIYFVVMVTINLFGVRGYGEYEFFATMIKVLGCIGFIICAIVIDCGGAPSGHYLGARGWHTQDAFMNGFKGFCSVFITAAFAFSGSELVGLAAAETSNPRKHLPKACKQVIARVLLFYILCLFMITLIVPAETESLNGSGTDPAASPFVIAIQIGQIYALPQIFNAVILISCLSVGNASIYGASRMLQSLAEQGMAPRLFAFVDRKGRPLFSLLVSLAFGLLGFLVYSTTENTVFSWLLSISGLSAVFTWGSICFAHIRFRNAWLKQGNTLTQLPWASPFGIIGSWVGFVLNVLVIIASFYSSAWPIGEGEMTGSDRAYNFFEYMLSLPIALAFFFGHKLWYRTKYVRFDDIDVQTGRRRDLKRDLNVRHLCFLAIGTGIGTGLFIGSGNILAIGGPGSLLINFVLVGFMVITVLFSVGEIFAVYPFIGSYANIMARFVDSSFAFCISVLYCITWILILPLELTTATIVITFWDKDEVVPQGVWIAVILVFVFAINLLGVRMYGEFEFFATTIKIVACIGFIICAAVIDCGGAPSGKYLGASTWYNPGAFNNSFKGFCSAFAFAALSYGGTEIVGITAAEAKYPHKMLPKAVKFVVYRVLILYIATLFTITLIVPYNASELLGSSSDPRASPFVITIQTGAIYALPAIFNGVILISVISVASSAVYSGSRLVHSMAQTGFLPVWFAYSVKGAPVVGYIVAFLFGMLAFLVYSTSKNEAFAWLGSIAGISVIFLWLGISISHLRFRLAWRKQGYTNRDLPWASPLGIYGTIFGTVINILVLAASFYSAAFPVGEGEMTSRERAKTFFQTYLPGAIFVVVFVGHKICTRTLPIRLKDIDLQMGRREAATEEHFGTDPQYVSDPVDPFAEKPEVLGESDYGNATTMVHTENGGVAIVPEKSALKRSLEGRHIQFIALGGGIGTGLFISSGSELSTGGPASLIINFIIVGIMLICIIFGLGELAAVLPVSGAFSAYATRFIDPAWGFAMGWNYYLQWLIVMPLEFVAATIIIQFWDPNKAVPPGIWVMIFFLVLVVINIFGVRGYAEFEFAATALKIITVIGLIIVLICIDCGGTPSNKYLGASTWHNPGAFHNAFKGFCATFAGVAFAFAGTELVGLAAAETKEPRKVLPKACQQIVVRIIVFYILSLFLVSLVVPYNDERLSNGSSSYDPRQSPFVIAIQIGKINVLPHIVNAVIIVSTLSVANASVFASSRTLLSLAEQGFAPKFLRYVDRSGRPLPAVTISLLFGLLAFLIYSAEAQTVFSWLLSISGLSAIFAWGSISLCHIRFRAAWKLQGNTLRQLPWASPLGTIGSYIGLGLSILVIIATFYASAWPIGEGKMTPSKRAYIFFNGMVSLVVIIIFYTCYKLICRPRIVRLEEMDLYTGRRDAVSEEVLEQERAEKRARPIWKKVLGFIF</sequence>
<dbReference type="OrthoDB" id="3900342at2759"/>
<feature type="transmembrane region" description="Helical" evidence="7">
    <location>
        <begin position="1727"/>
        <end position="1748"/>
    </location>
</feature>
<dbReference type="PROSITE" id="PS00218">
    <property type="entry name" value="AMINO_ACID_PERMEASE_1"/>
    <property type="match status" value="4"/>
</dbReference>